<organism evidence="3 4">
    <name type="scientific">Arthrobacter crusticola</name>
    <dbReference type="NCBI Taxonomy" id="2547960"/>
    <lineage>
        <taxon>Bacteria</taxon>
        <taxon>Bacillati</taxon>
        <taxon>Actinomycetota</taxon>
        <taxon>Actinomycetes</taxon>
        <taxon>Micrococcales</taxon>
        <taxon>Micrococcaceae</taxon>
        <taxon>Arthrobacter</taxon>
    </lineage>
</organism>
<gene>
    <name evidence="3" type="ORF">E2F48_06185</name>
</gene>
<sequence length="116" mass="12817">MLALALVLVAVIVLLVPSVSNYLRQQGEVAALREQIAEQQQAQEQHRADLARWDDPAYIKQQARERIFLVMPGEKRYLVKGGSGIEESTGTGSAGQPEDLPWVDSLWESVSRAATD</sequence>
<evidence type="ECO:0000313" key="4">
    <source>
        <dbReference type="Proteomes" id="UP000295411"/>
    </source>
</evidence>
<dbReference type="Proteomes" id="UP000295411">
    <property type="component" value="Unassembled WGS sequence"/>
</dbReference>
<dbReference type="OrthoDB" id="5187715at2"/>
<reference evidence="3 4" key="1">
    <citation type="submission" date="2019-03" db="EMBL/GenBank/DDBJ databases">
        <title>Arthrobacter sp. nov., an bacterium isolated from biocrust in Mu Us Desert.</title>
        <authorList>
            <person name="Lixiong L."/>
        </authorList>
    </citation>
    <scope>NUCLEOTIDE SEQUENCE [LARGE SCALE GENOMIC DNA]</scope>
    <source>
        <strain evidence="3 4">SLN-3</strain>
    </source>
</reference>
<proteinExistence type="predicted"/>
<name>A0A4V3AMI6_9MICC</name>
<evidence type="ECO:0000313" key="3">
    <source>
        <dbReference type="EMBL" id="TDK27062.1"/>
    </source>
</evidence>
<protein>
    <submittedName>
        <fullName evidence="3">Septum formation initiator family protein</fullName>
    </submittedName>
</protein>
<comment type="caution">
    <text evidence="3">The sequence shown here is derived from an EMBL/GenBank/DDBJ whole genome shotgun (WGS) entry which is preliminary data.</text>
</comment>
<dbReference type="EMBL" id="SMTK01000002">
    <property type="protein sequence ID" value="TDK27062.1"/>
    <property type="molecule type" value="Genomic_DNA"/>
</dbReference>
<dbReference type="Pfam" id="PF04977">
    <property type="entry name" value="DivIC"/>
    <property type="match status" value="1"/>
</dbReference>
<evidence type="ECO:0000256" key="1">
    <source>
        <dbReference type="SAM" id="Coils"/>
    </source>
</evidence>
<dbReference type="InterPro" id="IPR007060">
    <property type="entry name" value="FtsL/DivIC"/>
</dbReference>
<feature type="region of interest" description="Disordered" evidence="2">
    <location>
        <begin position="81"/>
        <end position="101"/>
    </location>
</feature>
<keyword evidence="4" id="KW-1185">Reference proteome</keyword>
<accession>A0A4V3AMI6</accession>
<feature type="coiled-coil region" evidence="1">
    <location>
        <begin position="22"/>
        <end position="49"/>
    </location>
</feature>
<feature type="compositionally biased region" description="Low complexity" evidence="2">
    <location>
        <begin position="85"/>
        <end position="95"/>
    </location>
</feature>
<dbReference type="AlphaFoldDB" id="A0A4V3AMI6"/>
<keyword evidence="1" id="KW-0175">Coiled coil</keyword>
<evidence type="ECO:0000256" key="2">
    <source>
        <dbReference type="SAM" id="MobiDB-lite"/>
    </source>
</evidence>